<protein>
    <submittedName>
        <fullName evidence="1">Uncharacterized protein</fullName>
    </submittedName>
</protein>
<comment type="caution">
    <text evidence="1">The sequence shown here is derived from an EMBL/GenBank/DDBJ whole genome shotgun (WGS) entry which is preliminary data.</text>
</comment>
<name>A0A0F5JHT2_9BACT</name>
<proteinExistence type="predicted"/>
<keyword evidence="2" id="KW-1185">Reference proteome</keyword>
<organism evidence="1 2">
    <name type="scientific">Parabacteroides gordonii MS-1 = DSM 23371</name>
    <dbReference type="NCBI Taxonomy" id="1203610"/>
    <lineage>
        <taxon>Bacteria</taxon>
        <taxon>Pseudomonadati</taxon>
        <taxon>Bacteroidota</taxon>
        <taxon>Bacteroidia</taxon>
        <taxon>Bacteroidales</taxon>
        <taxon>Tannerellaceae</taxon>
        <taxon>Parabacteroides</taxon>
    </lineage>
</organism>
<reference evidence="1 2" key="1">
    <citation type="submission" date="2013-04" db="EMBL/GenBank/DDBJ databases">
        <title>The Genome Sequence of Parabacteroides gordonii DSM 23371.</title>
        <authorList>
            <consortium name="The Broad Institute Genomics Platform"/>
            <person name="Earl A."/>
            <person name="Ward D."/>
            <person name="Feldgarden M."/>
            <person name="Gevers D."/>
            <person name="Martens E."/>
            <person name="Sakamoto M."/>
            <person name="Benno Y."/>
            <person name="Suzuki N."/>
            <person name="Matsunaga N."/>
            <person name="Koshihara K."/>
            <person name="Seki M."/>
            <person name="Komiya H."/>
            <person name="Walker B."/>
            <person name="Young S."/>
            <person name="Zeng Q."/>
            <person name="Gargeya S."/>
            <person name="Fitzgerald M."/>
            <person name="Haas B."/>
            <person name="Abouelleil A."/>
            <person name="Allen A.W."/>
            <person name="Alvarado L."/>
            <person name="Arachchi H.M."/>
            <person name="Berlin A.M."/>
            <person name="Chapman S.B."/>
            <person name="Gainer-Dewar J."/>
            <person name="Goldberg J."/>
            <person name="Griggs A."/>
            <person name="Gujja S."/>
            <person name="Hansen M."/>
            <person name="Howarth C."/>
            <person name="Imamovic A."/>
            <person name="Ireland A."/>
            <person name="Larimer J."/>
            <person name="McCowan C."/>
            <person name="Murphy C."/>
            <person name="Pearson M."/>
            <person name="Poon T.W."/>
            <person name="Priest M."/>
            <person name="Roberts A."/>
            <person name="Saif S."/>
            <person name="Shea T."/>
            <person name="Sisk P."/>
            <person name="Sykes S."/>
            <person name="Wortman J."/>
            <person name="Nusbaum C."/>
            <person name="Birren B."/>
        </authorList>
    </citation>
    <scope>NUCLEOTIDE SEQUENCE [LARGE SCALE GENOMIC DNA]</scope>
    <source>
        <strain evidence="1 2">MS-1</strain>
    </source>
</reference>
<accession>A0A0F5JHT2</accession>
<evidence type="ECO:0000313" key="1">
    <source>
        <dbReference type="EMBL" id="KKB57308.1"/>
    </source>
</evidence>
<dbReference type="AlphaFoldDB" id="A0A0F5JHT2"/>
<dbReference type="EMBL" id="AQHW01000013">
    <property type="protein sequence ID" value="KKB57308.1"/>
    <property type="molecule type" value="Genomic_DNA"/>
</dbReference>
<dbReference type="HOGENOM" id="CLU_2194405_0_0_10"/>
<evidence type="ECO:0000313" key="2">
    <source>
        <dbReference type="Proteomes" id="UP000033035"/>
    </source>
</evidence>
<sequence>MKKPQCKYTAATSICQVFYRQYMLSRRGIVAKNCFRTQNYIHYNQNLLKLTVFFPLFIEKDALSVTYIRLHLPAGKHLSSAEPARFLFRITLHA</sequence>
<dbReference type="Proteomes" id="UP000033035">
    <property type="component" value="Unassembled WGS sequence"/>
</dbReference>
<gene>
    <name evidence="1" type="ORF">HMPREF1536_02029</name>
</gene>